<evidence type="ECO:0000256" key="1">
    <source>
        <dbReference type="SAM" id="Phobius"/>
    </source>
</evidence>
<keyword evidence="3" id="KW-1185">Reference proteome</keyword>
<comment type="caution">
    <text evidence="2">The sequence shown here is derived from an EMBL/GenBank/DDBJ whole genome shotgun (WGS) entry which is preliminary data.</text>
</comment>
<reference evidence="2" key="1">
    <citation type="journal article" date="2014" name="Int. J. Syst. Evol. Microbiol.">
        <title>Complete genome sequence of Corynebacterium casei LMG S-19264T (=DSM 44701T), isolated from a smear-ripened cheese.</title>
        <authorList>
            <consortium name="US DOE Joint Genome Institute (JGI-PGF)"/>
            <person name="Walter F."/>
            <person name="Albersmeier A."/>
            <person name="Kalinowski J."/>
            <person name="Ruckert C."/>
        </authorList>
    </citation>
    <scope>NUCLEOTIDE SEQUENCE</scope>
    <source>
        <strain evidence="2">KCTC 12988</strain>
    </source>
</reference>
<dbReference type="InterPro" id="IPR024453">
    <property type="entry name" value="Peptidase_C92"/>
</dbReference>
<dbReference type="EMBL" id="BMXI01000001">
    <property type="protein sequence ID" value="GHC41281.1"/>
    <property type="molecule type" value="Genomic_DNA"/>
</dbReference>
<dbReference type="Gene3D" id="3.90.1720.10">
    <property type="entry name" value="endopeptidase domain like (from Nostoc punctiforme)"/>
    <property type="match status" value="1"/>
</dbReference>
<protein>
    <submittedName>
        <fullName evidence="2">Uncharacterized protein</fullName>
    </submittedName>
</protein>
<name>A0A918WDJ7_9BACT</name>
<keyword evidence="1" id="KW-0472">Membrane</keyword>
<gene>
    <name evidence="2" type="ORF">GCM10007100_02470</name>
</gene>
<feature type="transmembrane region" description="Helical" evidence="1">
    <location>
        <begin position="92"/>
        <end position="114"/>
    </location>
</feature>
<accession>A0A918WDJ7</accession>
<reference evidence="2" key="2">
    <citation type="submission" date="2020-09" db="EMBL/GenBank/DDBJ databases">
        <authorList>
            <person name="Sun Q."/>
            <person name="Kim S."/>
        </authorList>
    </citation>
    <scope>NUCLEOTIDE SEQUENCE</scope>
    <source>
        <strain evidence="2">KCTC 12988</strain>
    </source>
</reference>
<dbReference type="AlphaFoldDB" id="A0A918WDJ7"/>
<dbReference type="InterPro" id="IPR038765">
    <property type="entry name" value="Papain-like_cys_pep_sf"/>
</dbReference>
<dbReference type="Proteomes" id="UP000644507">
    <property type="component" value="Unassembled WGS sequence"/>
</dbReference>
<organism evidence="2 3">
    <name type="scientific">Roseibacillus persicicus</name>
    <dbReference type="NCBI Taxonomy" id="454148"/>
    <lineage>
        <taxon>Bacteria</taxon>
        <taxon>Pseudomonadati</taxon>
        <taxon>Verrucomicrobiota</taxon>
        <taxon>Verrucomicrobiia</taxon>
        <taxon>Verrucomicrobiales</taxon>
        <taxon>Verrucomicrobiaceae</taxon>
        <taxon>Roseibacillus</taxon>
    </lineage>
</organism>
<evidence type="ECO:0000313" key="3">
    <source>
        <dbReference type="Proteomes" id="UP000644507"/>
    </source>
</evidence>
<keyword evidence="1" id="KW-1133">Transmembrane helix</keyword>
<sequence>MSAILAHEIESSRDTLLAIAPVMPKRTNLQQEIADAEAAQERGYYLPDEDERLREVFAQYLEVRTALRGVVGRMEPWVDMGRKLERQEQLRVFIVGFTAACFLVRSGLFMIGMAEGRKVVRRKLDEAEPRFGIPRKAFTQVYRLQSSVRRMWKFHEAWQFYDRNKQEIHDLHNDPELGEIVTLLAAEEPFMETRRREYWKHRIRYRIHSFRRRHRTGFEQTMFQLFEFGGRTVSELRDPTAGLRRLPKRALTQCDCASELLEPGDIIVTRHRDALSNLFMPGFWPHAALFVGKLGNGEGEVVEARKDGVKLRPLNETLSVDAFLVLRGKFGANIREGAAERAFGHVGKLYDFAFDFRQSHRLACTALIYRCWHGQAGVGFTLGEKAGRLCLSAEDLIQQALASEKFEVVGYFGPDCEKLSEGPAAAERFLAGPPLQ</sequence>
<keyword evidence="1" id="KW-0812">Transmembrane</keyword>
<dbReference type="SUPFAM" id="SSF54001">
    <property type="entry name" value="Cysteine proteinases"/>
    <property type="match status" value="1"/>
</dbReference>
<evidence type="ECO:0000313" key="2">
    <source>
        <dbReference type="EMBL" id="GHC41281.1"/>
    </source>
</evidence>
<proteinExistence type="predicted"/>
<dbReference type="RefSeq" id="WP_189566577.1">
    <property type="nucleotide sequence ID" value="NZ_BMXI01000001.1"/>
</dbReference>
<dbReference type="Pfam" id="PF05708">
    <property type="entry name" value="Peptidase_C92"/>
    <property type="match status" value="1"/>
</dbReference>